<name>A0AA38C7F2_TAXCH</name>
<dbReference type="AlphaFoldDB" id="A0AA38C7F2"/>
<organism evidence="2 3">
    <name type="scientific">Taxus chinensis</name>
    <name type="common">Chinese yew</name>
    <name type="synonym">Taxus wallichiana var. chinensis</name>
    <dbReference type="NCBI Taxonomy" id="29808"/>
    <lineage>
        <taxon>Eukaryota</taxon>
        <taxon>Viridiplantae</taxon>
        <taxon>Streptophyta</taxon>
        <taxon>Embryophyta</taxon>
        <taxon>Tracheophyta</taxon>
        <taxon>Spermatophyta</taxon>
        <taxon>Pinopsida</taxon>
        <taxon>Pinidae</taxon>
        <taxon>Conifers II</taxon>
        <taxon>Cupressales</taxon>
        <taxon>Taxaceae</taxon>
        <taxon>Taxus</taxon>
    </lineage>
</organism>
<protein>
    <recommendedName>
        <fullName evidence="1">Bulb-type lectin domain-containing protein</fullName>
    </recommendedName>
</protein>
<feature type="non-terminal residue" evidence="2">
    <location>
        <position position="1"/>
    </location>
</feature>
<gene>
    <name evidence="2" type="ORF">KI387_043219</name>
</gene>
<evidence type="ECO:0000313" key="2">
    <source>
        <dbReference type="EMBL" id="KAH9291592.1"/>
    </source>
</evidence>
<comment type="caution">
    <text evidence="2">The sequence shown here is derived from an EMBL/GenBank/DDBJ whole genome shotgun (WGS) entry which is preliminary data.</text>
</comment>
<dbReference type="SUPFAM" id="SSF51110">
    <property type="entry name" value="alpha-D-mannose-specific plant lectins"/>
    <property type="match status" value="1"/>
</dbReference>
<evidence type="ECO:0000259" key="1">
    <source>
        <dbReference type="PROSITE" id="PS50927"/>
    </source>
</evidence>
<dbReference type="Gene3D" id="2.90.10.10">
    <property type="entry name" value="Bulb-type lectin domain"/>
    <property type="match status" value="1"/>
</dbReference>
<proteinExistence type="predicted"/>
<dbReference type="PROSITE" id="PS50927">
    <property type="entry name" value="BULB_LECTIN"/>
    <property type="match status" value="1"/>
</dbReference>
<sequence length="272" mass="31087">NIHEAQFSLQLYELLQRITKLAGIKVSVGIITPCKLQLKCLHREFDVAINNLMTPNKISTSKHYYSGLAFAEVHKLTTPNVIITRYVRWIEYCTVGTYESVPGQWLLHDFKVTIPYLRPYALQGYSWASYVTDNYNNSSHVDFLDVLASDHGLIETRKRCSHSNFETPMEKTGFVDCPLWPFLLLSHDNGVWNGLAPGEYLTSPDKRIRLEMERGCNLVLTDTQYNRMLWHSNTIGDVDQLRFLRLQSDGNLAIYDSSSNSTPVWSISEGCG</sequence>
<feature type="non-terminal residue" evidence="2">
    <location>
        <position position="272"/>
    </location>
</feature>
<dbReference type="EMBL" id="JAHRHJ020003510">
    <property type="protein sequence ID" value="KAH9291592.1"/>
    <property type="molecule type" value="Genomic_DNA"/>
</dbReference>
<accession>A0AA38C7F2</accession>
<reference evidence="2 3" key="1">
    <citation type="journal article" date="2021" name="Nat. Plants">
        <title>The Taxus genome provides insights into paclitaxel biosynthesis.</title>
        <authorList>
            <person name="Xiong X."/>
            <person name="Gou J."/>
            <person name="Liao Q."/>
            <person name="Li Y."/>
            <person name="Zhou Q."/>
            <person name="Bi G."/>
            <person name="Li C."/>
            <person name="Du R."/>
            <person name="Wang X."/>
            <person name="Sun T."/>
            <person name="Guo L."/>
            <person name="Liang H."/>
            <person name="Lu P."/>
            <person name="Wu Y."/>
            <person name="Zhang Z."/>
            <person name="Ro D.K."/>
            <person name="Shang Y."/>
            <person name="Huang S."/>
            <person name="Yan J."/>
        </authorList>
    </citation>
    <scope>NUCLEOTIDE SEQUENCE [LARGE SCALE GENOMIC DNA]</scope>
    <source>
        <strain evidence="2">Ta-2019</strain>
    </source>
</reference>
<feature type="domain" description="Bulb-type lectin" evidence="1">
    <location>
        <begin position="186"/>
        <end position="272"/>
    </location>
</feature>
<dbReference type="InterPro" id="IPR001480">
    <property type="entry name" value="Bulb-type_lectin_dom"/>
</dbReference>
<evidence type="ECO:0000313" key="3">
    <source>
        <dbReference type="Proteomes" id="UP000824469"/>
    </source>
</evidence>
<keyword evidence="3" id="KW-1185">Reference proteome</keyword>
<dbReference type="Proteomes" id="UP000824469">
    <property type="component" value="Unassembled WGS sequence"/>
</dbReference>
<dbReference type="InterPro" id="IPR036426">
    <property type="entry name" value="Bulb-type_lectin_dom_sf"/>
</dbReference>